<evidence type="ECO:0000313" key="9">
    <source>
        <dbReference type="EMBL" id="APH17271.1"/>
    </source>
</evidence>
<evidence type="ECO:0008006" key="11">
    <source>
        <dbReference type="Google" id="ProtNLM"/>
    </source>
</evidence>
<evidence type="ECO:0000256" key="6">
    <source>
        <dbReference type="ARBA" id="ARBA00023277"/>
    </source>
</evidence>
<keyword evidence="3" id="KW-0547">Nucleotide-binding</keyword>
<evidence type="ECO:0000256" key="4">
    <source>
        <dbReference type="ARBA" id="ARBA00022777"/>
    </source>
</evidence>
<evidence type="ECO:0000259" key="7">
    <source>
        <dbReference type="Pfam" id="PF07005"/>
    </source>
</evidence>
<organism evidence="9 10">
    <name type="scientific">Clostridium sporogenes</name>
    <dbReference type="NCBI Taxonomy" id="1509"/>
    <lineage>
        <taxon>Bacteria</taxon>
        <taxon>Bacillati</taxon>
        <taxon>Bacillota</taxon>
        <taxon>Clostridia</taxon>
        <taxon>Eubacteriales</taxon>
        <taxon>Clostridiaceae</taxon>
        <taxon>Clostridium</taxon>
    </lineage>
</organism>
<evidence type="ECO:0000256" key="5">
    <source>
        <dbReference type="ARBA" id="ARBA00022840"/>
    </source>
</evidence>
<dbReference type="InterPro" id="IPR042213">
    <property type="entry name" value="NBD_C_sf"/>
</dbReference>
<sequence length="445" mass="49883">MLNYVIIADDLTGANATGVLIKKLGLKPVTLMNSLRKDDLEKSYDTVLYSTDSRGVEKEDAYERVYQATEFFFSPNVKVYGKRIDSTLRGNIGSEIDGMLDALPKDTIAAVVPSFPEANRQAVGGYLLVNGKALEDSDAAKDGKKPINSSIIEKLVKEQSKYEAASIYIEDIKKGCENLQNKILKFYDEGKKLIIFDALDNNDLEIISKALINTNIKFISVDPGPFTAEVIKQHIVLDKKNKKKQEIKKDREINNKVLMAIGSITDTTRAQLERISKDRDIFKVDINSRAILGDINTKHKEIDRVINKVIENKDLYDVFCVVLDSLYEEVRINLDEEAKKQNTTKEFLSQIMNTSVAEISYRIMKEIKSIKGIFSSGGDISVSICRKFNSAGLELLDEVMPLAAYGKFIEGEFPDMKIVSKGGMVGEEDGMELCVDYLFKNINCD</sequence>
<dbReference type="SUPFAM" id="SSF142764">
    <property type="entry name" value="YgbK-like"/>
    <property type="match status" value="1"/>
</dbReference>
<dbReference type="GO" id="GO:0005524">
    <property type="term" value="F:ATP binding"/>
    <property type="evidence" value="ECO:0007669"/>
    <property type="project" value="UniProtKB-KW"/>
</dbReference>
<feature type="domain" description="Four-carbon acid sugar kinase nucleotide binding" evidence="8">
    <location>
        <begin position="258"/>
        <end position="430"/>
    </location>
</feature>
<dbReference type="Pfam" id="PF17042">
    <property type="entry name" value="NBD_C"/>
    <property type="match status" value="1"/>
</dbReference>
<dbReference type="Pfam" id="PF07005">
    <property type="entry name" value="SBD_N"/>
    <property type="match status" value="1"/>
</dbReference>
<dbReference type="AlphaFoldDB" id="A0A1L3NMI4"/>
<evidence type="ECO:0000259" key="8">
    <source>
        <dbReference type="Pfam" id="PF17042"/>
    </source>
</evidence>
<comment type="similarity">
    <text evidence="1">Belongs to the four-carbon acid sugar kinase family.</text>
</comment>
<feature type="domain" description="Four-carbon acid sugar kinase N-terminal" evidence="7">
    <location>
        <begin position="4"/>
        <end position="229"/>
    </location>
</feature>
<evidence type="ECO:0000313" key="10">
    <source>
        <dbReference type="Proteomes" id="UP000182204"/>
    </source>
</evidence>
<protein>
    <recommendedName>
        <fullName evidence="11">Type III effector Hop protein</fullName>
    </recommendedName>
</protein>
<keyword evidence="2" id="KW-0808">Transferase</keyword>
<dbReference type="RefSeq" id="WP_072586946.1">
    <property type="nucleotide sequence ID" value="NZ_CP013243.1"/>
</dbReference>
<dbReference type="InterPro" id="IPR037051">
    <property type="entry name" value="4-carb_acid_sugar_kinase_N_sf"/>
</dbReference>
<dbReference type="eggNOG" id="COG3395">
    <property type="taxonomic scope" value="Bacteria"/>
</dbReference>
<accession>A0A1L3NMI4</accession>
<evidence type="ECO:0000256" key="2">
    <source>
        <dbReference type="ARBA" id="ARBA00022679"/>
    </source>
</evidence>
<keyword evidence="4" id="KW-0418">Kinase</keyword>
<gene>
    <name evidence="9" type="ORF">NPD5_3727</name>
</gene>
<proteinExistence type="inferred from homology"/>
<dbReference type="EMBL" id="CP013243">
    <property type="protein sequence ID" value="APH17271.1"/>
    <property type="molecule type" value="Genomic_DNA"/>
</dbReference>
<keyword evidence="5" id="KW-0067">ATP-binding</keyword>
<reference evidence="9 10" key="1">
    <citation type="submission" date="2015-11" db="EMBL/GenBank/DDBJ databases">
        <authorList>
            <person name="Hill K.K."/>
            <person name="Shirey T.B."/>
            <person name="Raphael B."/>
            <person name="Daligault H.E."/>
            <person name="Davenport K.W."/>
            <person name="Bruce D.C."/>
            <person name="Foley B.T."/>
            <person name="Johnson S.L."/>
        </authorList>
    </citation>
    <scope>NUCLEOTIDE SEQUENCE [LARGE SCALE GENOMIC DNA]</scope>
    <source>
        <strain evidence="9 10">CDC_1632</strain>
    </source>
</reference>
<dbReference type="STRING" id="413999.CBO2209"/>
<dbReference type="GO" id="GO:0016301">
    <property type="term" value="F:kinase activity"/>
    <property type="evidence" value="ECO:0007669"/>
    <property type="project" value="UniProtKB-KW"/>
</dbReference>
<dbReference type="InterPro" id="IPR031475">
    <property type="entry name" value="NBD_C"/>
</dbReference>
<name>A0A1L3NMI4_CLOSG</name>
<dbReference type="Gene3D" id="3.40.50.10840">
    <property type="entry name" value="Putative sugar-binding, N-terminal domain"/>
    <property type="match status" value="1"/>
</dbReference>
<dbReference type="Gene3D" id="3.40.980.20">
    <property type="entry name" value="Four-carbon acid sugar kinase, nucleotide binding domain"/>
    <property type="match status" value="1"/>
</dbReference>
<keyword evidence="6" id="KW-0119">Carbohydrate metabolism</keyword>
<evidence type="ECO:0000256" key="1">
    <source>
        <dbReference type="ARBA" id="ARBA00005715"/>
    </source>
</evidence>
<evidence type="ECO:0000256" key="3">
    <source>
        <dbReference type="ARBA" id="ARBA00022741"/>
    </source>
</evidence>
<dbReference type="Proteomes" id="UP000182204">
    <property type="component" value="Chromosome"/>
</dbReference>
<dbReference type="InterPro" id="IPR010737">
    <property type="entry name" value="4-carb_acid_sugar_kinase_N"/>
</dbReference>